<proteinExistence type="predicted"/>
<keyword evidence="2" id="KW-1185">Reference proteome</keyword>
<dbReference type="EMBL" id="JAVLET010000007">
    <property type="protein sequence ID" value="KAL0468442.1"/>
    <property type="molecule type" value="Genomic_DNA"/>
</dbReference>
<sequence length="84" mass="9633">MDVERIRLVRRKSAQSQNLCWHPFGLAKTSAIRRRHSFLRGPQAQTTAVIGTLTARTIKLTITTWTNNNNDGQHLILQVDSERH</sequence>
<protein>
    <submittedName>
        <fullName evidence="1">Uncharacterized protein</fullName>
    </submittedName>
</protein>
<evidence type="ECO:0000313" key="2">
    <source>
        <dbReference type="Proteomes" id="UP001451303"/>
    </source>
</evidence>
<reference evidence="1 2" key="1">
    <citation type="submission" date="2023-09" db="EMBL/GenBank/DDBJ databases">
        <title>Multi-omics analysis of a traditional fermented food reveals byproduct-associated fungal strains for waste-to-food upcycling.</title>
        <authorList>
            <consortium name="Lawrence Berkeley National Laboratory"/>
            <person name="Rekdal V.M."/>
            <person name="Villalobos-Escobedo J.M."/>
            <person name="Rodriguez-Valeron N."/>
            <person name="Garcia M.O."/>
            <person name="Vasquez D.P."/>
            <person name="Damayanti I."/>
            <person name="Sorensen P.M."/>
            <person name="Baidoo E.E."/>
            <person name="De Carvalho A.C."/>
            <person name="Riley R."/>
            <person name="Lipzen A."/>
            <person name="He G."/>
            <person name="Yan M."/>
            <person name="Haridas S."/>
            <person name="Daum C."/>
            <person name="Yoshinaga Y."/>
            <person name="Ng V."/>
            <person name="Grigoriev I.V."/>
            <person name="Munk R."/>
            <person name="Nuraida L."/>
            <person name="Wijaya C.H."/>
            <person name="Morales P.-C."/>
            <person name="Keasling J.D."/>
        </authorList>
    </citation>
    <scope>NUCLEOTIDE SEQUENCE [LARGE SCALE GENOMIC DNA]</scope>
    <source>
        <strain evidence="1 2">FGSC 2613</strain>
    </source>
</reference>
<organism evidence="1 2">
    <name type="scientific">Neurospora intermedia</name>
    <dbReference type="NCBI Taxonomy" id="5142"/>
    <lineage>
        <taxon>Eukaryota</taxon>
        <taxon>Fungi</taxon>
        <taxon>Dikarya</taxon>
        <taxon>Ascomycota</taxon>
        <taxon>Pezizomycotina</taxon>
        <taxon>Sordariomycetes</taxon>
        <taxon>Sordariomycetidae</taxon>
        <taxon>Sordariales</taxon>
        <taxon>Sordariaceae</taxon>
        <taxon>Neurospora</taxon>
    </lineage>
</organism>
<accession>A0ABR3D6W9</accession>
<name>A0ABR3D6W9_NEUIN</name>
<evidence type="ECO:0000313" key="1">
    <source>
        <dbReference type="EMBL" id="KAL0468442.1"/>
    </source>
</evidence>
<gene>
    <name evidence="1" type="ORF">QR685DRAFT_446862</name>
</gene>
<comment type="caution">
    <text evidence="1">The sequence shown here is derived from an EMBL/GenBank/DDBJ whole genome shotgun (WGS) entry which is preliminary data.</text>
</comment>
<dbReference type="Proteomes" id="UP001451303">
    <property type="component" value="Unassembled WGS sequence"/>
</dbReference>